<keyword evidence="7" id="KW-1185">Reference proteome</keyword>
<reference evidence="6" key="1">
    <citation type="journal article" date="2017" name="Plant J.">
        <title>The pomegranate (Punica granatum L.) genome and the genomics of punicalagin biosynthesis.</title>
        <authorList>
            <person name="Qin G."/>
            <person name="Xu C."/>
            <person name="Ming R."/>
            <person name="Tang H."/>
            <person name="Guyot R."/>
            <person name="Kramer E.M."/>
            <person name="Hu Y."/>
            <person name="Yi X."/>
            <person name="Qi Y."/>
            <person name="Xu X."/>
            <person name="Gao Z."/>
            <person name="Pan H."/>
            <person name="Jian J."/>
            <person name="Tian Y."/>
            <person name="Yue Z."/>
            <person name="Xu Y."/>
        </authorList>
    </citation>
    <scope>NUCLEOTIDE SEQUENCE [LARGE SCALE GENOMIC DNA]</scope>
    <source>
        <strain evidence="6">cv. Dabenzi</strain>
    </source>
</reference>
<dbReference type="EMBL" id="MTKT01005400">
    <property type="protein sequence ID" value="OWM67212.1"/>
    <property type="molecule type" value="Genomic_DNA"/>
</dbReference>
<feature type="signal peptide" evidence="3">
    <location>
        <begin position="1"/>
        <end position="28"/>
    </location>
</feature>
<gene>
    <name evidence="4" type="ORF">CDL15_Pgr000664</name>
    <name evidence="5" type="ORF">CRG98_031821</name>
</gene>
<keyword evidence="2" id="KW-0812">Transmembrane</keyword>
<evidence type="ECO:0000313" key="4">
    <source>
        <dbReference type="EMBL" id="OWM67212.1"/>
    </source>
</evidence>
<feature type="region of interest" description="Disordered" evidence="1">
    <location>
        <begin position="35"/>
        <end position="64"/>
    </location>
</feature>
<feature type="chain" id="PRO_5014071578" description="Transmembrane protein" evidence="3">
    <location>
        <begin position="29"/>
        <end position="93"/>
    </location>
</feature>
<evidence type="ECO:0000313" key="7">
    <source>
        <dbReference type="Proteomes" id="UP000233551"/>
    </source>
</evidence>
<accession>A0A218W530</accession>
<proteinExistence type="predicted"/>
<keyword evidence="2" id="KW-1133">Transmembrane helix</keyword>
<sequence length="93" mass="9241">MAHVSIVLKAAVLVLTAAIFFMAVVVMAQDGVTAPAPPPKDGTGSSFPFPIPFPETPPPEPGAAGYSLPGSGLVVGSSIASSVLAVAVLTGYY</sequence>
<organism evidence="4 6">
    <name type="scientific">Punica granatum</name>
    <name type="common">Pomegranate</name>
    <dbReference type="NCBI Taxonomy" id="22663"/>
    <lineage>
        <taxon>Eukaryota</taxon>
        <taxon>Viridiplantae</taxon>
        <taxon>Streptophyta</taxon>
        <taxon>Embryophyta</taxon>
        <taxon>Tracheophyta</taxon>
        <taxon>Spermatophyta</taxon>
        <taxon>Magnoliopsida</taxon>
        <taxon>eudicotyledons</taxon>
        <taxon>Gunneridae</taxon>
        <taxon>Pentapetalae</taxon>
        <taxon>rosids</taxon>
        <taxon>malvids</taxon>
        <taxon>Myrtales</taxon>
        <taxon>Lythraceae</taxon>
        <taxon>Punica</taxon>
    </lineage>
</organism>
<keyword evidence="2" id="KW-0472">Membrane</keyword>
<dbReference type="AlphaFoldDB" id="A0A218W530"/>
<evidence type="ECO:0008006" key="8">
    <source>
        <dbReference type="Google" id="ProtNLM"/>
    </source>
</evidence>
<feature type="compositionally biased region" description="Pro residues" evidence="1">
    <location>
        <begin position="49"/>
        <end position="61"/>
    </location>
</feature>
<comment type="caution">
    <text evidence="4">The sequence shown here is derived from an EMBL/GenBank/DDBJ whole genome shotgun (WGS) entry which is preliminary data.</text>
</comment>
<name>A0A218W530_PUNGR</name>
<keyword evidence="3" id="KW-0732">Signal</keyword>
<dbReference type="Proteomes" id="UP000233551">
    <property type="component" value="Unassembled WGS sequence"/>
</dbReference>
<evidence type="ECO:0000313" key="6">
    <source>
        <dbReference type="Proteomes" id="UP000197138"/>
    </source>
</evidence>
<protein>
    <recommendedName>
        <fullName evidence="8">Transmembrane protein</fullName>
    </recommendedName>
</protein>
<dbReference type="Proteomes" id="UP000197138">
    <property type="component" value="Unassembled WGS sequence"/>
</dbReference>
<reference evidence="4" key="2">
    <citation type="submission" date="2017-06" db="EMBL/GenBank/DDBJ databases">
        <title>The pomegranate genome and the genomics of punicalagin biosynthesis.</title>
        <authorList>
            <person name="Xu C."/>
        </authorList>
    </citation>
    <scope>NUCLEOTIDE SEQUENCE [LARGE SCALE GENOMIC DNA]</scope>
    <source>
        <tissue evidence="4">Fresh leaf</tissue>
    </source>
</reference>
<reference evidence="5 7" key="3">
    <citation type="submission" date="2017-11" db="EMBL/GenBank/DDBJ databases">
        <title>De-novo sequencing of pomegranate (Punica granatum L.) genome.</title>
        <authorList>
            <person name="Akparov Z."/>
            <person name="Amiraslanov A."/>
            <person name="Hajiyeva S."/>
            <person name="Abbasov M."/>
            <person name="Kaur K."/>
            <person name="Hamwieh A."/>
            <person name="Solovyev V."/>
            <person name="Salamov A."/>
            <person name="Braich B."/>
            <person name="Kosarev P."/>
            <person name="Mahmoud A."/>
            <person name="Hajiyev E."/>
            <person name="Babayeva S."/>
            <person name="Izzatullayeva V."/>
            <person name="Mammadov A."/>
            <person name="Mammadov A."/>
            <person name="Sharifova S."/>
            <person name="Ojaghi J."/>
            <person name="Eynullazada K."/>
            <person name="Bayramov B."/>
            <person name="Abdulazimova A."/>
            <person name="Shahmuradov I."/>
        </authorList>
    </citation>
    <scope>NUCLEOTIDE SEQUENCE [LARGE SCALE GENOMIC DNA]</scope>
    <source>
        <strain evidence="5">AG2017</strain>
        <strain evidence="7">cv. AG2017</strain>
        <tissue evidence="5">Leaf</tissue>
    </source>
</reference>
<evidence type="ECO:0000256" key="3">
    <source>
        <dbReference type="SAM" id="SignalP"/>
    </source>
</evidence>
<evidence type="ECO:0000256" key="1">
    <source>
        <dbReference type="SAM" id="MobiDB-lite"/>
    </source>
</evidence>
<evidence type="ECO:0000313" key="5">
    <source>
        <dbReference type="EMBL" id="PKI47792.1"/>
    </source>
</evidence>
<evidence type="ECO:0000256" key="2">
    <source>
        <dbReference type="SAM" id="Phobius"/>
    </source>
</evidence>
<feature type="transmembrane region" description="Helical" evidence="2">
    <location>
        <begin position="73"/>
        <end position="92"/>
    </location>
</feature>
<dbReference type="EMBL" id="PGOL01002458">
    <property type="protein sequence ID" value="PKI47792.1"/>
    <property type="molecule type" value="Genomic_DNA"/>
</dbReference>